<dbReference type="InterPro" id="IPR002491">
    <property type="entry name" value="ABC_transptr_periplasmic_BD"/>
</dbReference>
<dbReference type="SUPFAM" id="SSF53807">
    <property type="entry name" value="Helical backbone' metal receptor"/>
    <property type="match status" value="1"/>
</dbReference>
<dbReference type="PaxDb" id="263820-PTO0677"/>
<evidence type="ECO:0000313" key="3">
    <source>
        <dbReference type="Proteomes" id="UP000000438"/>
    </source>
</evidence>
<dbReference type="KEGG" id="pto:PTO0677"/>
<dbReference type="PANTHER" id="PTHR30535">
    <property type="entry name" value="VITAMIN B12-BINDING PROTEIN"/>
    <property type="match status" value="1"/>
</dbReference>
<dbReference type="PANTHER" id="PTHR30535:SF34">
    <property type="entry name" value="MOLYBDATE-BINDING PROTEIN MOLA"/>
    <property type="match status" value="1"/>
</dbReference>
<dbReference type="GeneID" id="2844369"/>
<name>Q6L190_PICTO</name>
<dbReference type="PROSITE" id="PS50983">
    <property type="entry name" value="FE_B12_PBP"/>
    <property type="match status" value="1"/>
</dbReference>
<dbReference type="InterPro" id="IPR050902">
    <property type="entry name" value="ABC_Transporter_SBP"/>
</dbReference>
<dbReference type="EMBL" id="AE017261">
    <property type="protein sequence ID" value="AAT43262.1"/>
    <property type="molecule type" value="Genomic_DNA"/>
</dbReference>
<feature type="domain" description="Fe/B12 periplasmic-binding" evidence="1">
    <location>
        <begin position="20"/>
        <end position="272"/>
    </location>
</feature>
<dbReference type="AlphaFoldDB" id="Q6L190"/>
<dbReference type="InParanoid" id="Q6L190"/>
<sequence>MRKLKMENGSEIILNDDLKRIVSFSPAVTETLFDLGLGDNIIADSAFCARPEGAKNKRKLASYSTTRIDVLEELKPDIILTIGGYQEILYNKLNDKFKTYMFELPSSMFGILDMINRIGIVVNRKKEARDLVSSLSKNIKINDGKIKTYFEIDLGGPVTFGSMSYITDALYFLGFETIYMKYDAEWLYPDFEFVKTMDPDVIIYEHKMYRDFNEKDMEKIINDRDWHNISAVRNGNVFITPGKLDFFAHHGPSFFREVIPWADNVYKSIKRL</sequence>
<dbReference type="Gene3D" id="3.40.50.1980">
    <property type="entry name" value="Nitrogenase molybdenum iron protein domain"/>
    <property type="match status" value="2"/>
</dbReference>
<organism evidence="2 3">
    <name type="scientific">Picrophilus torridus (strain ATCC 700027 / DSM 9790 / JCM 10055 / NBRC 100828 / KAW 2/3)</name>
    <dbReference type="NCBI Taxonomy" id="1122961"/>
    <lineage>
        <taxon>Archaea</taxon>
        <taxon>Methanobacteriati</taxon>
        <taxon>Thermoplasmatota</taxon>
        <taxon>Thermoplasmata</taxon>
        <taxon>Thermoplasmatales</taxon>
        <taxon>Picrophilaceae</taxon>
        <taxon>Picrophilus</taxon>
    </lineage>
</organism>
<evidence type="ECO:0000313" key="2">
    <source>
        <dbReference type="EMBL" id="AAT43262.1"/>
    </source>
</evidence>
<dbReference type="HOGENOM" id="CLU_038034_2_8_2"/>
<protein>
    <submittedName>
        <fullName evidence="2">Cobalamin periplasmic binding protein</fullName>
    </submittedName>
</protein>
<dbReference type="Pfam" id="PF01497">
    <property type="entry name" value="Peripla_BP_2"/>
    <property type="match status" value="1"/>
</dbReference>
<evidence type="ECO:0000259" key="1">
    <source>
        <dbReference type="PROSITE" id="PS50983"/>
    </source>
</evidence>
<dbReference type="RefSeq" id="WP_011177478.1">
    <property type="nucleotide sequence ID" value="NC_005877.1"/>
</dbReference>
<dbReference type="eggNOG" id="arCOG04233">
    <property type="taxonomic scope" value="Archaea"/>
</dbReference>
<proteinExistence type="predicted"/>
<dbReference type="STRING" id="263820.PTO0677"/>
<reference evidence="2 3" key="1">
    <citation type="journal article" date="2004" name="Proc. Natl. Acad. Sci. U.S.A.">
        <title>Genome sequence of Picrophilus torridus and its implications for life around pH 0.</title>
        <authorList>
            <person name="Futterer O."/>
            <person name="Angelov A."/>
            <person name="Liesegang H."/>
            <person name="Gottschalk G."/>
            <person name="Schleper C."/>
            <person name="Schepers B."/>
            <person name="Dock C."/>
            <person name="Antranikian G."/>
            <person name="Liebl W."/>
        </authorList>
    </citation>
    <scope>NUCLEOTIDE SEQUENCE [LARGE SCALE GENOMIC DNA]</scope>
    <source>
        <strain evidence="3">ATCC 700027 / DSM 9790 / JCM 10055 / NBRC 100828</strain>
    </source>
</reference>
<accession>Q6L190</accession>
<dbReference type="Proteomes" id="UP000000438">
    <property type="component" value="Chromosome"/>
</dbReference>
<gene>
    <name evidence="2" type="ordered locus">PTO0677</name>
</gene>